<sequence length="850" mass="88310">MLVLLGEHLTNAQIARRLHLSVRTVENHVSALLRKTGVPGRRELARVAAGRAVATVPSGPPTPRTSFVGRAVELDLLAPLLTGGGLVTLAGPGGVGKTRLAAAAASSVAIGAVWVDLVPVREGFAAQAVAAALGAAETPQLPLREAIAARLGARRLLLVLDNCEHLLDEAASLAELVLDAGPAATVLATSRERLGVAGERVVHVAPLPLGSDAEALFSARAPGLAGDLALVARVCSRLDGLPLAIELAAARGDSLGAVGLLAALDDPLRLLSGARGGQARHRSLREVIAWSHDLLAPAEQVLLARLSVFAGPFDLTAVAAVCEEAPATVADLLGRLADQSLITAQPGTGRWRLLEAVRAFAAERLDARAEAADVRTRHVSWAREAAIGLSAFAPGWREVFDALAADLREAARGDHGTVRALARLTFARRFLRESFEHYLTAARLAPSPMEAHTDLMDAAEAVFSFGHAEASYRLLLDAAAAARDAGAGNAEAAALAAAVTTAGRLPSGFTEEIPYTEMRAMLTRARSLADPGDPLVTARLAAATTWTQGPARLTADAATASTAHEAALATGDPILISAALDALSSVAAHHGDLAEADRLARRRLALLPTIDRTRPASAAEILDIHLTATQSALATGDLPAARRNTELILDDDLLKNHPYRATSRHVAVLVLQGELDEAVALAPGLLDGWRRSGSPAAAWMSPGASCLVLAHALLGDEASAAAWRRVAQTAGGHGSPGYARNAAAFATFVDARLALHTTTAHDLTPASGRYADYANAALAELAVSTGDPRVPELLALAEESAPRNAWAAATVLRARARLSGDYARAVAAWDGLGARFEAGYTRELESRATR</sequence>
<dbReference type="InterPro" id="IPR027417">
    <property type="entry name" value="P-loop_NTPase"/>
</dbReference>
<feature type="domain" description="HTH luxR-type" evidence="1">
    <location>
        <begin position="1"/>
        <end position="52"/>
    </location>
</feature>
<dbReference type="GO" id="GO:0003677">
    <property type="term" value="F:DNA binding"/>
    <property type="evidence" value="ECO:0007669"/>
    <property type="project" value="InterPro"/>
</dbReference>
<dbReference type="Proteomes" id="UP001165079">
    <property type="component" value="Unassembled WGS sequence"/>
</dbReference>
<dbReference type="Gene3D" id="1.10.10.10">
    <property type="entry name" value="Winged helix-like DNA-binding domain superfamily/Winged helix DNA-binding domain"/>
    <property type="match status" value="1"/>
</dbReference>
<dbReference type="Pfam" id="PF00196">
    <property type="entry name" value="GerE"/>
    <property type="match status" value="1"/>
</dbReference>
<dbReference type="SUPFAM" id="SSF46894">
    <property type="entry name" value="C-terminal effector domain of the bipartite response regulators"/>
    <property type="match status" value="1"/>
</dbReference>
<dbReference type="InterPro" id="IPR000792">
    <property type="entry name" value="Tscrpt_reg_LuxR_C"/>
</dbReference>
<dbReference type="CDD" id="cd06170">
    <property type="entry name" value="LuxR_C_like"/>
    <property type="match status" value="1"/>
</dbReference>
<protein>
    <recommendedName>
        <fullName evidence="1">HTH luxR-type domain-containing protein</fullName>
    </recommendedName>
</protein>
<organism evidence="2 3">
    <name type="scientific">Actinorhabdospora filicis</name>
    <dbReference type="NCBI Taxonomy" id="1785913"/>
    <lineage>
        <taxon>Bacteria</taxon>
        <taxon>Bacillati</taxon>
        <taxon>Actinomycetota</taxon>
        <taxon>Actinomycetes</taxon>
        <taxon>Micromonosporales</taxon>
        <taxon>Micromonosporaceae</taxon>
        <taxon>Actinorhabdospora</taxon>
    </lineage>
</organism>
<dbReference type="GO" id="GO:0006355">
    <property type="term" value="P:regulation of DNA-templated transcription"/>
    <property type="evidence" value="ECO:0007669"/>
    <property type="project" value="InterPro"/>
</dbReference>
<comment type="caution">
    <text evidence="2">The sequence shown here is derived from an EMBL/GenBank/DDBJ whole genome shotgun (WGS) entry which is preliminary data.</text>
</comment>
<dbReference type="PANTHER" id="PTHR47691">
    <property type="entry name" value="REGULATOR-RELATED"/>
    <property type="match status" value="1"/>
</dbReference>
<keyword evidence="3" id="KW-1185">Reference proteome</keyword>
<dbReference type="Gene3D" id="3.40.50.300">
    <property type="entry name" value="P-loop containing nucleotide triphosphate hydrolases"/>
    <property type="match status" value="1"/>
</dbReference>
<reference evidence="2" key="1">
    <citation type="submission" date="2023-03" db="EMBL/GenBank/DDBJ databases">
        <title>Actinorhabdospora filicis NBRC 111898.</title>
        <authorList>
            <person name="Ichikawa N."/>
            <person name="Sato H."/>
            <person name="Tonouchi N."/>
        </authorList>
    </citation>
    <scope>NUCLEOTIDE SEQUENCE</scope>
    <source>
        <strain evidence="2">NBRC 111898</strain>
    </source>
</reference>
<dbReference type="SMART" id="SM00421">
    <property type="entry name" value="HTH_LUXR"/>
    <property type="match status" value="1"/>
</dbReference>
<dbReference type="SUPFAM" id="SSF52540">
    <property type="entry name" value="P-loop containing nucleoside triphosphate hydrolases"/>
    <property type="match status" value="1"/>
</dbReference>
<dbReference type="InterPro" id="IPR016032">
    <property type="entry name" value="Sig_transdc_resp-reg_C-effctor"/>
</dbReference>
<proteinExistence type="predicted"/>
<dbReference type="PRINTS" id="PR00364">
    <property type="entry name" value="DISEASERSIST"/>
</dbReference>
<gene>
    <name evidence="2" type="ORF">Afil01_32160</name>
</gene>
<evidence type="ECO:0000313" key="3">
    <source>
        <dbReference type="Proteomes" id="UP001165079"/>
    </source>
</evidence>
<dbReference type="Pfam" id="PF25872">
    <property type="entry name" value="HTH_77"/>
    <property type="match status" value="1"/>
</dbReference>
<dbReference type="PROSITE" id="PS50043">
    <property type="entry name" value="HTH_LUXR_2"/>
    <property type="match status" value="1"/>
</dbReference>
<dbReference type="EMBL" id="BSTX01000002">
    <property type="protein sequence ID" value="GLZ78409.1"/>
    <property type="molecule type" value="Genomic_DNA"/>
</dbReference>
<dbReference type="InterPro" id="IPR058852">
    <property type="entry name" value="HTH_77"/>
</dbReference>
<evidence type="ECO:0000313" key="2">
    <source>
        <dbReference type="EMBL" id="GLZ78409.1"/>
    </source>
</evidence>
<dbReference type="InterPro" id="IPR036388">
    <property type="entry name" value="WH-like_DNA-bd_sf"/>
</dbReference>
<dbReference type="PANTHER" id="PTHR47691:SF3">
    <property type="entry name" value="HTH-TYPE TRANSCRIPTIONAL REGULATOR RV0890C-RELATED"/>
    <property type="match status" value="1"/>
</dbReference>
<dbReference type="AlphaFoldDB" id="A0A9W6W9B0"/>
<evidence type="ECO:0000259" key="1">
    <source>
        <dbReference type="PROSITE" id="PS50043"/>
    </source>
</evidence>
<name>A0A9W6W9B0_9ACTN</name>
<accession>A0A9W6W9B0</accession>